<protein>
    <submittedName>
        <fullName evidence="11">Cyclic nucleotide-binding domain-containing protein</fullName>
    </submittedName>
</protein>
<feature type="transmembrane region" description="Helical" evidence="9">
    <location>
        <begin position="57"/>
        <end position="76"/>
    </location>
</feature>
<dbReference type="SUPFAM" id="SSF48371">
    <property type="entry name" value="ARM repeat"/>
    <property type="match status" value="1"/>
</dbReference>
<keyword evidence="3 9" id="KW-0812">Transmembrane</keyword>
<dbReference type="PROSITE" id="PS50042">
    <property type="entry name" value="CNMP_BINDING_3"/>
    <property type="match status" value="1"/>
</dbReference>
<proteinExistence type="predicted"/>
<feature type="domain" description="Cyclic nucleotide-binding" evidence="10">
    <location>
        <begin position="951"/>
        <end position="1066"/>
    </location>
</feature>
<dbReference type="InterPro" id="IPR011989">
    <property type="entry name" value="ARM-like"/>
</dbReference>
<dbReference type="Proteomes" id="UP001211005">
    <property type="component" value="Chromosome"/>
</dbReference>
<evidence type="ECO:0000256" key="1">
    <source>
        <dbReference type="ARBA" id="ARBA00004141"/>
    </source>
</evidence>
<keyword evidence="5" id="KW-0406">Ion transport</keyword>
<feature type="transmembrane region" description="Helical" evidence="9">
    <location>
        <begin position="296"/>
        <end position="318"/>
    </location>
</feature>
<comment type="subcellular location">
    <subcellularLocation>
        <location evidence="1">Membrane</location>
        <topology evidence="1">Multi-pass membrane protein</topology>
    </subcellularLocation>
</comment>
<dbReference type="PROSITE" id="PS00889">
    <property type="entry name" value="CNMP_BINDING_2"/>
    <property type="match status" value="1"/>
</dbReference>
<evidence type="ECO:0000256" key="8">
    <source>
        <dbReference type="ARBA" id="ARBA00023303"/>
    </source>
</evidence>
<dbReference type="Gene3D" id="2.60.120.10">
    <property type="entry name" value="Jelly Rolls"/>
    <property type="match status" value="1"/>
</dbReference>
<dbReference type="InterPro" id="IPR000595">
    <property type="entry name" value="cNMP-bd_dom"/>
</dbReference>
<dbReference type="Gene3D" id="1.25.10.10">
    <property type="entry name" value="Leucine-rich Repeat Variant"/>
    <property type="match status" value="1"/>
</dbReference>
<reference evidence="11 12" key="1">
    <citation type="submission" date="2022-12" db="EMBL/GenBank/DDBJ databases">
        <title>Hymenobacter canadensis sp. nov. isolated from lake water of the Cambridge Bay, Canada.</title>
        <authorList>
            <person name="Kim W.H."/>
            <person name="Lee Y.M."/>
        </authorList>
    </citation>
    <scope>NUCLEOTIDE SEQUENCE [LARGE SCALE GENOMIC DNA]</scope>
    <source>
        <strain evidence="11 12">PAMC 29467</strain>
    </source>
</reference>
<accession>A0ABY7LNH7</accession>
<feature type="transmembrane region" description="Helical" evidence="9">
    <location>
        <begin position="370"/>
        <end position="388"/>
    </location>
</feature>
<dbReference type="SMART" id="SM00100">
    <property type="entry name" value="cNMP"/>
    <property type="match status" value="1"/>
</dbReference>
<dbReference type="InterPro" id="IPR016024">
    <property type="entry name" value="ARM-type_fold"/>
</dbReference>
<feature type="transmembrane region" description="Helical" evidence="9">
    <location>
        <begin position="176"/>
        <end position="197"/>
    </location>
</feature>
<dbReference type="Pfam" id="PF00027">
    <property type="entry name" value="cNMP_binding"/>
    <property type="match status" value="1"/>
</dbReference>
<feature type="transmembrane region" description="Helical" evidence="9">
    <location>
        <begin position="394"/>
        <end position="412"/>
    </location>
</feature>
<evidence type="ECO:0000313" key="11">
    <source>
        <dbReference type="EMBL" id="WBA41002.1"/>
    </source>
</evidence>
<dbReference type="InterPro" id="IPR014710">
    <property type="entry name" value="RmlC-like_jellyroll"/>
</dbReference>
<evidence type="ECO:0000256" key="2">
    <source>
        <dbReference type="ARBA" id="ARBA00022448"/>
    </source>
</evidence>
<evidence type="ECO:0000256" key="3">
    <source>
        <dbReference type="ARBA" id="ARBA00022692"/>
    </source>
</evidence>
<feature type="transmembrane region" description="Helical" evidence="9">
    <location>
        <begin position="229"/>
        <end position="250"/>
    </location>
</feature>
<organism evidence="11 12">
    <name type="scientific">Hymenobacter canadensis</name>
    <dbReference type="NCBI Taxonomy" id="2999067"/>
    <lineage>
        <taxon>Bacteria</taxon>
        <taxon>Pseudomonadati</taxon>
        <taxon>Bacteroidota</taxon>
        <taxon>Cytophagia</taxon>
        <taxon>Cytophagales</taxon>
        <taxon>Hymenobacteraceae</taxon>
        <taxon>Hymenobacter</taxon>
    </lineage>
</organism>
<name>A0ABY7LNH7_9BACT</name>
<dbReference type="RefSeq" id="WP_269559087.1">
    <property type="nucleotide sequence ID" value="NZ_CP114767.1"/>
</dbReference>
<evidence type="ECO:0000256" key="9">
    <source>
        <dbReference type="SAM" id="Phobius"/>
    </source>
</evidence>
<feature type="transmembrane region" description="Helical" evidence="9">
    <location>
        <begin position="122"/>
        <end position="140"/>
    </location>
</feature>
<dbReference type="SUPFAM" id="SSF51206">
    <property type="entry name" value="cAMP-binding domain-like"/>
    <property type="match status" value="1"/>
</dbReference>
<evidence type="ECO:0000256" key="5">
    <source>
        <dbReference type="ARBA" id="ARBA00023065"/>
    </source>
</evidence>
<evidence type="ECO:0000256" key="4">
    <source>
        <dbReference type="ARBA" id="ARBA00022989"/>
    </source>
</evidence>
<feature type="transmembrane region" description="Helical" evidence="9">
    <location>
        <begin position="88"/>
        <end position="116"/>
    </location>
</feature>
<keyword evidence="6 9" id="KW-0472">Membrane</keyword>
<evidence type="ECO:0000259" key="10">
    <source>
        <dbReference type="PROSITE" id="PS50042"/>
    </source>
</evidence>
<evidence type="ECO:0000256" key="7">
    <source>
        <dbReference type="ARBA" id="ARBA00023286"/>
    </source>
</evidence>
<evidence type="ECO:0000256" key="6">
    <source>
        <dbReference type="ARBA" id="ARBA00023136"/>
    </source>
</evidence>
<dbReference type="InterPro" id="IPR018488">
    <property type="entry name" value="cNMP-bd_CS"/>
</dbReference>
<dbReference type="InterPro" id="IPR018490">
    <property type="entry name" value="cNMP-bd_dom_sf"/>
</dbReference>
<keyword evidence="4 9" id="KW-1133">Transmembrane helix</keyword>
<keyword evidence="12" id="KW-1185">Reference proteome</keyword>
<dbReference type="EMBL" id="CP114767">
    <property type="protein sequence ID" value="WBA41002.1"/>
    <property type="molecule type" value="Genomic_DNA"/>
</dbReference>
<feature type="transmembrane region" description="Helical" evidence="9">
    <location>
        <begin position="147"/>
        <end position="170"/>
    </location>
</feature>
<feature type="transmembrane region" description="Helical" evidence="9">
    <location>
        <begin position="21"/>
        <end position="45"/>
    </location>
</feature>
<feature type="transmembrane region" description="Helical" evidence="9">
    <location>
        <begin position="262"/>
        <end position="284"/>
    </location>
</feature>
<evidence type="ECO:0000313" key="12">
    <source>
        <dbReference type="Proteomes" id="UP001211005"/>
    </source>
</evidence>
<keyword evidence="2" id="KW-0813">Transport</keyword>
<dbReference type="PANTHER" id="PTHR45638">
    <property type="entry name" value="CYCLIC NUCLEOTIDE-GATED CATION CHANNEL SUBUNIT A"/>
    <property type="match status" value="1"/>
</dbReference>
<dbReference type="CDD" id="cd00038">
    <property type="entry name" value="CAP_ED"/>
    <property type="match status" value="1"/>
</dbReference>
<keyword evidence="7" id="KW-1071">Ligand-gated ion channel</keyword>
<dbReference type="PANTHER" id="PTHR45638:SF11">
    <property type="entry name" value="CYCLIC NUCLEOTIDE-GATED CATION CHANNEL SUBUNIT A"/>
    <property type="match status" value="1"/>
</dbReference>
<dbReference type="InterPro" id="IPR050866">
    <property type="entry name" value="CNG_cation_channel"/>
</dbReference>
<gene>
    <name evidence="11" type="ORF">O3303_14380</name>
</gene>
<sequence length="1075" mass="117592">MNVAQYWHRLLGIRTPEAATVWLFFLHHFLLGAGTMLVYVTASVVLLESHPDHSLPLSYLVAALALVLVGRAYAWLEHRLSLRYLAVWVLVAVLLLTGSVAALLLLGHSLAAVLALVVGYRLIYLLTNLEFWGLSALVFNVRQSKRLFSLISAGDLPAKALGAVLATTVYAHTQLALLLVTALLLYASTFFTLRAILQRHPLHARHSPARPWQGAPVSWLPGGNSLVRAMGLGVLALAAVMAGTEYLFFVNVKQRYHHHTDLIIYIGKMLAITYLLATVFKLLVSRPALEQLGARRALAVLPLTLLLALLLFVPLQALGLTENRVLLYCCTLYLLVEVLRRAVFEPIFLVLLQPLSAVQRLQGHTTLKGLYEPLGMALAGGLFLGLPLLGLRSVWGHLVWMVLLLLAALWLLHRAYQHYLSELHEALELRFLDHQELALPDTARALMLRSLGSSRPTEVLPALQWLQIHFPEALAEAAPTLLHYPNDQVRHQALLLLLPGQLPPALLHQLATSDPAPQLRQTAAQRLGSHPALVLETLQTLLNPADVAACAGALHGRLATKPNCPLAQESLGRLLALPNPAARQAALGLSHYLPAPQQAALLREALHSPDPSVVQAGLRAVVRVPAAGHATLDLAPAVLRLLPQAAFRAQAAAGLVQLADAALPHLHHALRPAAPATAATLHLPAILGRIGSPASRLLLLELVQRPSIPLRAAALRALRNFHPHPADQPIFQRLLHEEISLAHRLLRGLGTAPAGPLAASLTYELASLHQRIFNLLGQLYETTTVVQAQRNLAQASAERRANALELLDNVLPRNLYLALQAVLDDHLPPAEKARLLDELLGRLPGTETLTAFLVRQGEAMFSTWTISVALRQWQPTAHDLRWLLPYLHSGQPLLHESALLALEHLRTTGYTHFQQLLAAHPALGTYLMHATPTSASISIIEQVLLLKSTALFAETPENVLTSIVAILQEVSYTDGQVIFPKGELGACLFMVYAGEVDILDGPRQLARFGKGECFGELALFDAEPRSASAVAAGPTRLLRLDQEDFYELMEERGEVLRNVVRVLCQRLRRQNEMVG</sequence>
<keyword evidence="8" id="KW-0407">Ion channel</keyword>